<accession>A0A075UZX0</accession>
<dbReference type="Gene3D" id="3.30.450.180">
    <property type="match status" value="1"/>
</dbReference>
<feature type="domain" description="MmyB-like transcription regulator ligand binding" evidence="1">
    <location>
        <begin position="1"/>
        <end position="148"/>
    </location>
</feature>
<gene>
    <name evidence="2" type="ORF">AJAP_28475</name>
</gene>
<dbReference type="KEGG" id="aja:AJAP_28475"/>
<dbReference type="Pfam" id="PF17765">
    <property type="entry name" value="MLTR_LBD"/>
    <property type="match status" value="1"/>
</dbReference>
<name>A0A075UZX0_9PSEU</name>
<keyword evidence="3" id="KW-1185">Reference proteome</keyword>
<dbReference type="HOGENOM" id="CLU_1591162_0_0_11"/>
<evidence type="ECO:0000259" key="1">
    <source>
        <dbReference type="Pfam" id="PF17765"/>
    </source>
</evidence>
<dbReference type="STRING" id="208439.AJAP_28475"/>
<reference evidence="2 3" key="1">
    <citation type="journal article" date="2014" name="J. Biotechnol.">
        <title>Complete genome sequence of the actinobacterium Amycolatopsis japonica MG417-CF17(T) (=DSM 44213T) producing (S,S)-N,N'-ethylenediaminedisuccinic acid.</title>
        <authorList>
            <person name="Stegmann E."/>
            <person name="Albersmeier A."/>
            <person name="Spohn M."/>
            <person name="Gert H."/>
            <person name="Weber T."/>
            <person name="Wohlleben W."/>
            <person name="Kalinowski J."/>
            <person name="Ruckert C."/>
        </authorList>
    </citation>
    <scope>NUCLEOTIDE SEQUENCE [LARGE SCALE GENOMIC DNA]</scope>
    <source>
        <strain evidence="3">MG417-CF17 (DSM 44213)</strain>
    </source>
</reference>
<dbReference type="InterPro" id="IPR041413">
    <property type="entry name" value="MLTR_LBD"/>
</dbReference>
<dbReference type="PANTHER" id="PTHR35010">
    <property type="entry name" value="BLL4672 PROTEIN-RELATED"/>
    <property type="match status" value="1"/>
</dbReference>
<sequence length="167" mass="18551">MDVLACNLGGCGHITRTKPLPGIECWPAEQRNISRYVFCHPAARDLFAERDQVLGGCVARLRALAGIEPDAADLTQLVNELLTTSPELTRLWELYEVRPPAPTAKKINHPEAGTLALSFQSMQIEDTPRHRLVTYYADPGTRDHTAMVHLDRVNDEQSGEPVQPQLS</sequence>
<dbReference type="eggNOG" id="COG1396">
    <property type="taxonomic scope" value="Bacteria"/>
</dbReference>
<dbReference type="AlphaFoldDB" id="A0A075UZX0"/>
<proteinExistence type="predicted"/>
<dbReference type="PANTHER" id="PTHR35010:SF2">
    <property type="entry name" value="BLL4672 PROTEIN"/>
    <property type="match status" value="1"/>
</dbReference>
<dbReference type="EMBL" id="CP008953">
    <property type="protein sequence ID" value="AIG78533.1"/>
    <property type="molecule type" value="Genomic_DNA"/>
</dbReference>
<dbReference type="Proteomes" id="UP000028492">
    <property type="component" value="Chromosome"/>
</dbReference>
<protein>
    <recommendedName>
        <fullName evidence="1">MmyB-like transcription regulator ligand binding domain-containing protein</fullName>
    </recommendedName>
</protein>
<evidence type="ECO:0000313" key="3">
    <source>
        <dbReference type="Proteomes" id="UP000028492"/>
    </source>
</evidence>
<evidence type="ECO:0000313" key="2">
    <source>
        <dbReference type="EMBL" id="AIG78533.1"/>
    </source>
</evidence>
<organism evidence="2 3">
    <name type="scientific">Amycolatopsis japonica</name>
    <dbReference type="NCBI Taxonomy" id="208439"/>
    <lineage>
        <taxon>Bacteria</taxon>
        <taxon>Bacillati</taxon>
        <taxon>Actinomycetota</taxon>
        <taxon>Actinomycetes</taxon>
        <taxon>Pseudonocardiales</taxon>
        <taxon>Pseudonocardiaceae</taxon>
        <taxon>Amycolatopsis</taxon>
        <taxon>Amycolatopsis japonica group</taxon>
    </lineage>
</organism>